<accession>A0A5B1M361</accession>
<reference evidence="2 3" key="1">
    <citation type="submission" date="2019-09" db="EMBL/GenBank/DDBJ databases">
        <title>Nocardioides panacisoli sp. nov., isolated from the soil of a ginseng field.</title>
        <authorList>
            <person name="Cho C."/>
        </authorList>
    </citation>
    <scope>NUCLEOTIDE SEQUENCE [LARGE SCALE GENOMIC DNA]</scope>
    <source>
        <strain evidence="2 3">BN140041</strain>
    </source>
</reference>
<evidence type="ECO:0000313" key="2">
    <source>
        <dbReference type="EMBL" id="KAA1427655.1"/>
    </source>
</evidence>
<keyword evidence="1" id="KW-0472">Membrane</keyword>
<keyword evidence="3" id="KW-1185">Reference proteome</keyword>
<feature type="transmembrane region" description="Helical" evidence="1">
    <location>
        <begin position="181"/>
        <end position="200"/>
    </location>
</feature>
<sequence>MRLVLAAFAVVLSTVLVPLGITSTWLSLQVDSTEAYVDTVAPLAEDEELRERLSVEVANAAMADLRSRVPDALVPGGVDALVQTSTRAVIESPGFPEFWREANADTHREFLAIVHERDHQLDDDGWVVVDLRPLLDQVLAEFFEQAGIPAVDLPQTPLPLPVMPESKLEEARGLYQVLEGLALWVPLLWAGLVTLAVLVAPGLRGRLRTGAACAIGVVLGGGLVLLLTPPVTDVVVDQVEPEKRDLARLVIEVVVQSLDETALGAVVIGLVVAVALFVVSLFTRRPAHGARS</sequence>
<dbReference type="RefSeq" id="WP_149750019.1">
    <property type="nucleotide sequence ID" value="NZ_VUJW01000003.1"/>
</dbReference>
<name>A0A5B1M361_9ACTN</name>
<evidence type="ECO:0008006" key="4">
    <source>
        <dbReference type="Google" id="ProtNLM"/>
    </source>
</evidence>
<keyword evidence="1" id="KW-0812">Transmembrane</keyword>
<proteinExistence type="predicted"/>
<dbReference type="AlphaFoldDB" id="A0A5B1M361"/>
<reference evidence="2 3" key="2">
    <citation type="submission" date="2019-09" db="EMBL/GenBank/DDBJ databases">
        <authorList>
            <person name="Jin C."/>
        </authorList>
    </citation>
    <scope>NUCLEOTIDE SEQUENCE [LARGE SCALE GENOMIC DNA]</scope>
    <source>
        <strain evidence="2 3">BN140041</strain>
    </source>
</reference>
<evidence type="ECO:0000256" key="1">
    <source>
        <dbReference type="SAM" id="Phobius"/>
    </source>
</evidence>
<organism evidence="2 3">
    <name type="scientific">Nocardioides antri</name>
    <dbReference type="NCBI Taxonomy" id="2607659"/>
    <lineage>
        <taxon>Bacteria</taxon>
        <taxon>Bacillati</taxon>
        <taxon>Actinomycetota</taxon>
        <taxon>Actinomycetes</taxon>
        <taxon>Propionibacteriales</taxon>
        <taxon>Nocardioidaceae</taxon>
        <taxon>Nocardioides</taxon>
    </lineage>
</organism>
<feature type="transmembrane region" description="Helical" evidence="1">
    <location>
        <begin position="207"/>
        <end position="227"/>
    </location>
</feature>
<dbReference type="EMBL" id="VUJW01000003">
    <property type="protein sequence ID" value="KAA1427655.1"/>
    <property type="molecule type" value="Genomic_DNA"/>
</dbReference>
<keyword evidence="1" id="KW-1133">Transmembrane helix</keyword>
<gene>
    <name evidence="2" type="ORF">F0U47_09435</name>
</gene>
<protein>
    <recommendedName>
        <fullName evidence="4">Integral membrane protein</fullName>
    </recommendedName>
</protein>
<comment type="caution">
    <text evidence="2">The sequence shown here is derived from an EMBL/GenBank/DDBJ whole genome shotgun (WGS) entry which is preliminary data.</text>
</comment>
<feature type="transmembrane region" description="Helical" evidence="1">
    <location>
        <begin position="262"/>
        <end position="282"/>
    </location>
</feature>
<evidence type="ECO:0000313" key="3">
    <source>
        <dbReference type="Proteomes" id="UP000324351"/>
    </source>
</evidence>
<dbReference type="Proteomes" id="UP000324351">
    <property type="component" value="Unassembled WGS sequence"/>
</dbReference>